<protein>
    <recommendedName>
        <fullName evidence="1">DUF6371 domain-containing protein</fullName>
    </recommendedName>
</protein>
<evidence type="ECO:0000259" key="1">
    <source>
        <dbReference type="Pfam" id="PF19898"/>
    </source>
</evidence>
<dbReference type="Pfam" id="PF19898">
    <property type="entry name" value="DUF6371"/>
    <property type="match status" value="1"/>
</dbReference>
<organism evidence="2 3">
    <name type="scientific">Hallella mizrahii</name>
    <dbReference type="NCBI Taxonomy" id="2606637"/>
    <lineage>
        <taxon>Bacteria</taxon>
        <taxon>Pseudomonadati</taxon>
        <taxon>Bacteroidota</taxon>
        <taxon>Bacteroidia</taxon>
        <taxon>Bacteroidales</taxon>
        <taxon>Prevotellaceae</taxon>
        <taxon>Hallella</taxon>
    </lineage>
</organism>
<dbReference type="EMBL" id="VUNG01000058">
    <property type="protein sequence ID" value="MST85862.1"/>
    <property type="molecule type" value="Genomic_DNA"/>
</dbReference>
<evidence type="ECO:0000313" key="3">
    <source>
        <dbReference type="Proteomes" id="UP000438914"/>
    </source>
</evidence>
<dbReference type="AlphaFoldDB" id="A0A7K0KJ47"/>
<reference evidence="2 3" key="1">
    <citation type="submission" date="2019-08" db="EMBL/GenBank/DDBJ databases">
        <title>In-depth cultivation of the pig gut microbiome towards novel bacterial diversity and tailored functional studies.</title>
        <authorList>
            <person name="Wylensek D."/>
            <person name="Hitch T.C.A."/>
            <person name="Clavel T."/>
        </authorList>
    </citation>
    <scope>NUCLEOTIDE SEQUENCE [LARGE SCALE GENOMIC DNA]</scope>
    <source>
        <strain evidence="2 3">LKV-178-WT-2A</strain>
    </source>
</reference>
<dbReference type="InterPro" id="IPR045951">
    <property type="entry name" value="DUF6371"/>
</dbReference>
<proteinExistence type="predicted"/>
<gene>
    <name evidence="2" type="ORF">FYJ73_14505</name>
</gene>
<dbReference type="RefSeq" id="WP_154535462.1">
    <property type="nucleotide sequence ID" value="NZ_VUNG01000058.1"/>
</dbReference>
<feature type="domain" description="DUF6371" evidence="1">
    <location>
        <begin position="26"/>
        <end position="179"/>
    </location>
</feature>
<evidence type="ECO:0000313" key="2">
    <source>
        <dbReference type="EMBL" id="MST85862.1"/>
    </source>
</evidence>
<keyword evidence="3" id="KW-1185">Reference proteome</keyword>
<sequence>MAQHNDSIEPMFVPFDYVVNSFSRENNFFRFLRTECHVSEDDLIRLQCRYLIGSAKDGSIIYWQLDFNGNARSGKIMQYDATTGHRVKTAHAVNWVHSKLIQTGKLTGDFVLSQCLFGEHILHSDPIDNVVAIVESEKSALLGSLVYPRYTWLATGGKCNLTPHKTSALVNRTVILLPDVDAYDEWKERARLLFLPKRVIVSDLLQRIATDDEREKKIDIGDWLIDFLKARASEKGVDTDKTRPP</sequence>
<dbReference type="Proteomes" id="UP000438914">
    <property type="component" value="Unassembled WGS sequence"/>
</dbReference>
<accession>A0A7K0KJ47</accession>
<comment type="caution">
    <text evidence="2">The sequence shown here is derived from an EMBL/GenBank/DDBJ whole genome shotgun (WGS) entry which is preliminary data.</text>
</comment>
<name>A0A7K0KJ47_9BACT</name>